<evidence type="ECO:0000256" key="6">
    <source>
        <dbReference type="SAM" id="Coils"/>
    </source>
</evidence>
<feature type="compositionally biased region" description="Basic and acidic residues" evidence="7">
    <location>
        <begin position="164"/>
        <end position="187"/>
    </location>
</feature>
<dbReference type="GO" id="GO:0006355">
    <property type="term" value="P:regulation of DNA-templated transcription"/>
    <property type="evidence" value="ECO:0007669"/>
    <property type="project" value="InterPro"/>
</dbReference>
<keyword evidence="4" id="KW-0804">Transcription</keyword>
<feature type="domain" description="MRG" evidence="8">
    <location>
        <begin position="205"/>
        <end position="402"/>
    </location>
</feature>
<evidence type="ECO:0000259" key="9">
    <source>
        <dbReference type="Pfam" id="PF22732"/>
    </source>
</evidence>
<dbReference type="Pfam" id="PF22732">
    <property type="entry name" value="MSL3_chromo-like"/>
    <property type="match status" value="1"/>
</dbReference>
<sequence length="418" mass="48231">MTTKMLSKKNPPKHAVRQDETDDDETGSESTYRDDIEDELDCNYEIGEKVMCLARDNLFYEAKIVDIIDYEDDSVYKVHYMGWNAKYDERLRKSELATRLQKFTQENKQKAEAELQKIKEKYEAMQALTAKPRIKKSIAKSSRQSKNSTSSSSSKRSNVASNRSSRDKNSCSRTESSRSRSKSHEVVEVPPVESLPLCIPFKQHAVKPISLDASLRWVLGEDRDYLLLKGMLPKIPAEVSVFEIIETYRVYVKSSTVSGEERKMPVIPNHLTEGNKCLSLMIYSLHSKEDLYTISLLDCFEHMARSADLLYEHEKSMHARLLDQLDNGEALSKKFTPNEQYKLAKVFGLPYLLRMLTQLHKLLAVDTRINQQEVDRLLYRCNGLVEFLTNNWKVCFRGASDYFLSPNYSSNRRAIKKS</sequence>
<dbReference type="AlphaFoldDB" id="A0A915DMC9"/>
<dbReference type="Pfam" id="PF05712">
    <property type="entry name" value="MRG"/>
    <property type="match status" value="1"/>
</dbReference>
<keyword evidence="6" id="KW-0175">Coiled coil</keyword>
<dbReference type="InterPro" id="IPR008676">
    <property type="entry name" value="MRG"/>
</dbReference>
<dbReference type="Proteomes" id="UP000887574">
    <property type="component" value="Unplaced"/>
</dbReference>
<dbReference type="InterPro" id="IPR016197">
    <property type="entry name" value="Chromo-like_dom_sf"/>
</dbReference>
<dbReference type="GO" id="GO:0035267">
    <property type="term" value="C:NuA4 histone acetyltransferase complex"/>
    <property type="evidence" value="ECO:0007669"/>
    <property type="project" value="TreeGrafter"/>
</dbReference>
<evidence type="ECO:0000256" key="7">
    <source>
        <dbReference type="SAM" id="MobiDB-lite"/>
    </source>
</evidence>
<keyword evidence="5" id="KW-0539">Nucleus</keyword>
<evidence type="ECO:0000256" key="2">
    <source>
        <dbReference type="ARBA" id="ARBA00022853"/>
    </source>
</evidence>
<dbReference type="InterPro" id="IPR053820">
    <property type="entry name" value="MSL3_chromo-like"/>
</dbReference>
<accession>A0A915DMC9</accession>
<keyword evidence="10" id="KW-1185">Reference proteome</keyword>
<evidence type="ECO:0000313" key="10">
    <source>
        <dbReference type="Proteomes" id="UP000887574"/>
    </source>
</evidence>
<evidence type="ECO:0000256" key="1">
    <source>
        <dbReference type="ARBA" id="ARBA00004123"/>
    </source>
</evidence>
<feature type="region of interest" description="Disordered" evidence="7">
    <location>
        <begin position="1"/>
        <end position="34"/>
    </location>
</feature>
<dbReference type="WBParaSite" id="jg21000">
    <property type="protein sequence ID" value="jg21000"/>
    <property type="gene ID" value="jg21000"/>
</dbReference>
<evidence type="ECO:0000256" key="5">
    <source>
        <dbReference type="ARBA" id="ARBA00023242"/>
    </source>
</evidence>
<feature type="domain" description="MSL3 chromodomain-like" evidence="9">
    <location>
        <begin position="44"/>
        <end position="111"/>
    </location>
</feature>
<organism evidence="10 11">
    <name type="scientific">Ditylenchus dipsaci</name>
    <dbReference type="NCBI Taxonomy" id="166011"/>
    <lineage>
        <taxon>Eukaryota</taxon>
        <taxon>Metazoa</taxon>
        <taxon>Ecdysozoa</taxon>
        <taxon>Nematoda</taxon>
        <taxon>Chromadorea</taxon>
        <taxon>Rhabditida</taxon>
        <taxon>Tylenchina</taxon>
        <taxon>Tylenchomorpha</taxon>
        <taxon>Sphaerularioidea</taxon>
        <taxon>Anguinidae</taxon>
        <taxon>Anguininae</taxon>
        <taxon>Ditylenchus</taxon>
    </lineage>
</organism>
<dbReference type="PANTHER" id="PTHR10880:SF48">
    <property type="entry name" value="MORTALITY FACTOR 4 LIKE 2"/>
    <property type="match status" value="1"/>
</dbReference>
<keyword evidence="3" id="KW-0805">Transcription regulation</keyword>
<reference evidence="11" key="1">
    <citation type="submission" date="2022-11" db="UniProtKB">
        <authorList>
            <consortium name="WormBaseParasite"/>
        </authorList>
    </citation>
    <scope>IDENTIFICATION</scope>
</reference>
<feature type="region of interest" description="Disordered" evidence="7">
    <location>
        <begin position="133"/>
        <end position="187"/>
    </location>
</feature>
<dbReference type="PROSITE" id="PS51640">
    <property type="entry name" value="MRG"/>
    <property type="match status" value="1"/>
</dbReference>
<protein>
    <submittedName>
        <fullName evidence="11">MRG domain-containing protein</fullName>
    </submittedName>
</protein>
<dbReference type="GO" id="GO:0005634">
    <property type="term" value="C:nucleus"/>
    <property type="evidence" value="ECO:0007669"/>
    <property type="project" value="UniProtKB-SubCell"/>
</dbReference>
<feature type="compositionally biased region" description="Low complexity" evidence="7">
    <location>
        <begin position="140"/>
        <end position="163"/>
    </location>
</feature>
<evidence type="ECO:0000313" key="11">
    <source>
        <dbReference type="WBParaSite" id="jg21000"/>
    </source>
</evidence>
<dbReference type="SUPFAM" id="SSF54160">
    <property type="entry name" value="Chromo domain-like"/>
    <property type="match status" value="1"/>
</dbReference>
<dbReference type="InterPro" id="IPR038217">
    <property type="entry name" value="MRG_C_sf"/>
</dbReference>
<dbReference type="InterPro" id="IPR026541">
    <property type="entry name" value="MRG_dom"/>
</dbReference>
<dbReference type="Gene3D" id="2.30.30.140">
    <property type="match status" value="1"/>
</dbReference>
<name>A0A915DMC9_9BILA</name>
<proteinExistence type="predicted"/>
<dbReference type="PANTHER" id="PTHR10880">
    <property type="entry name" value="MORTALITY FACTOR 4-LIKE PROTEIN"/>
    <property type="match status" value="1"/>
</dbReference>
<feature type="coiled-coil region" evidence="6">
    <location>
        <begin position="101"/>
        <end position="128"/>
    </location>
</feature>
<evidence type="ECO:0000256" key="4">
    <source>
        <dbReference type="ARBA" id="ARBA00023163"/>
    </source>
</evidence>
<evidence type="ECO:0000256" key="3">
    <source>
        <dbReference type="ARBA" id="ARBA00023015"/>
    </source>
</evidence>
<feature type="compositionally biased region" description="Basic residues" evidence="7">
    <location>
        <begin position="1"/>
        <end position="15"/>
    </location>
</feature>
<dbReference type="GO" id="GO:0006325">
    <property type="term" value="P:chromatin organization"/>
    <property type="evidence" value="ECO:0007669"/>
    <property type="project" value="UniProtKB-KW"/>
</dbReference>
<keyword evidence="2" id="KW-0156">Chromatin regulator</keyword>
<comment type="subcellular location">
    <subcellularLocation>
        <location evidence="1">Nucleus</location>
    </subcellularLocation>
</comment>
<evidence type="ECO:0000259" key="8">
    <source>
        <dbReference type="Pfam" id="PF05712"/>
    </source>
</evidence>
<dbReference type="Gene3D" id="1.10.274.30">
    <property type="entry name" value="MRG domain"/>
    <property type="match status" value="1"/>
</dbReference>